<dbReference type="NCBIfam" id="TIGR01640">
    <property type="entry name" value="F_box_assoc_1"/>
    <property type="match status" value="1"/>
</dbReference>
<proteinExistence type="predicted"/>
<dbReference type="PANTHER" id="PTHR35546">
    <property type="entry name" value="F-BOX PROTEIN INTERACTION DOMAIN PROTEIN-RELATED"/>
    <property type="match status" value="1"/>
</dbReference>
<dbReference type="InterPro" id="IPR017451">
    <property type="entry name" value="F-box-assoc_interact_dom"/>
</dbReference>
<feature type="domain" description="F-box associated beta-propeller type 1" evidence="1">
    <location>
        <begin position="90"/>
        <end position="215"/>
    </location>
</feature>
<name>W9RZX3_9ROSA</name>
<dbReference type="PANTHER" id="PTHR35546:SF25">
    <property type="entry name" value="F-BOX DOMAIN-CONTAINING PROTEIN"/>
    <property type="match status" value="1"/>
</dbReference>
<gene>
    <name evidence="2" type="ORF">L484_005048</name>
</gene>
<accession>W9RZX3</accession>
<dbReference type="InterPro" id="IPR006527">
    <property type="entry name" value="F-box-assoc_dom_typ1"/>
</dbReference>
<organism evidence="2 3">
    <name type="scientific">Morus notabilis</name>
    <dbReference type="NCBI Taxonomy" id="981085"/>
    <lineage>
        <taxon>Eukaryota</taxon>
        <taxon>Viridiplantae</taxon>
        <taxon>Streptophyta</taxon>
        <taxon>Embryophyta</taxon>
        <taxon>Tracheophyta</taxon>
        <taxon>Spermatophyta</taxon>
        <taxon>Magnoliopsida</taxon>
        <taxon>eudicotyledons</taxon>
        <taxon>Gunneridae</taxon>
        <taxon>Pentapetalae</taxon>
        <taxon>rosids</taxon>
        <taxon>fabids</taxon>
        <taxon>Rosales</taxon>
        <taxon>Moraceae</taxon>
        <taxon>Moreae</taxon>
        <taxon>Morus</taxon>
    </lineage>
</organism>
<sequence length="433" mass="50296">MSVSKSWRSTISIVLRLRFWEQSPVDGLYFRTFKTKIPGTGGASRYSPASLRQEYLGDMVSHSDLQHINYVAVPLRAHHECYPDANRFFMDCCNGLLLLFDLKYEIYYVWNPYTRQRADLPKPVHDSHRNNILCAALAFDTAESSFYRVVLISRCTYLESDDDYCWIDIFSSKTGVWNRTKVKLDPFFIRDYSNSKLMVPRVYLRGVLYRMASSRKISRIDISSDMGASNRGPIDLPPIPAIDRTVVVVSLFGIDDWDVMGRLGVSMNCLSYCKREWTTFGVWLYHEQSGEWILRHTVSFIHLNYIVNVAGLTCYHETVWFEAVAVGPNSDVMFFGFADHICSYNFKTKELKLVFRPRIFTPVEVVGCFFPVFTFRRCLLPFQGVDKRSVRFTPLHVAYSSREISIRRYNQRRDDIKLRALMEKLSICGPAQE</sequence>
<evidence type="ECO:0000259" key="1">
    <source>
        <dbReference type="Pfam" id="PF07734"/>
    </source>
</evidence>
<dbReference type="Proteomes" id="UP000030645">
    <property type="component" value="Unassembled WGS sequence"/>
</dbReference>
<evidence type="ECO:0000313" key="3">
    <source>
        <dbReference type="Proteomes" id="UP000030645"/>
    </source>
</evidence>
<dbReference type="Pfam" id="PF07734">
    <property type="entry name" value="FBA_1"/>
    <property type="match status" value="1"/>
</dbReference>
<dbReference type="EMBL" id="KE345328">
    <property type="protein sequence ID" value="EXC01348.1"/>
    <property type="molecule type" value="Genomic_DNA"/>
</dbReference>
<protein>
    <recommendedName>
        <fullName evidence="1">F-box associated beta-propeller type 1 domain-containing protein</fullName>
    </recommendedName>
</protein>
<dbReference type="AlphaFoldDB" id="W9RZX3"/>
<dbReference type="InterPro" id="IPR055290">
    <property type="entry name" value="At3g26010-like"/>
</dbReference>
<evidence type="ECO:0000313" key="2">
    <source>
        <dbReference type="EMBL" id="EXC01348.1"/>
    </source>
</evidence>
<reference evidence="3" key="1">
    <citation type="submission" date="2013-01" db="EMBL/GenBank/DDBJ databases">
        <title>Draft Genome Sequence of a Mulberry Tree, Morus notabilis C.K. Schneid.</title>
        <authorList>
            <person name="He N."/>
            <person name="Zhao S."/>
        </authorList>
    </citation>
    <scope>NUCLEOTIDE SEQUENCE</scope>
</reference>
<keyword evidence="3" id="KW-1185">Reference proteome</keyword>